<reference evidence="6" key="1">
    <citation type="submission" date="2023-06" db="EMBL/GenBank/DDBJ databases">
        <title>Genomic of Parafulvivirga corallium.</title>
        <authorList>
            <person name="Wang G."/>
        </authorList>
    </citation>
    <scope>NUCLEOTIDE SEQUENCE</scope>
    <source>
        <strain evidence="6">BMA10</strain>
    </source>
</reference>
<dbReference type="SUPFAM" id="SSF63829">
    <property type="entry name" value="Calcium-dependent phosphotriesterase"/>
    <property type="match status" value="3"/>
</dbReference>
<organism evidence="6 7">
    <name type="scientific">Splendidivirga corallicola</name>
    <dbReference type="NCBI Taxonomy" id="3051826"/>
    <lineage>
        <taxon>Bacteria</taxon>
        <taxon>Pseudomonadati</taxon>
        <taxon>Bacteroidota</taxon>
        <taxon>Cytophagia</taxon>
        <taxon>Cytophagales</taxon>
        <taxon>Splendidivirgaceae</taxon>
        <taxon>Splendidivirga</taxon>
    </lineage>
</organism>
<evidence type="ECO:0000256" key="1">
    <source>
        <dbReference type="ARBA" id="ARBA00000085"/>
    </source>
</evidence>
<dbReference type="InterPro" id="IPR013783">
    <property type="entry name" value="Ig-like_fold"/>
</dbReference>
<dbReference type="InterPro" id="IPR003594">
    <property type="entry name" value="HATPase_dom"/>
</dbReference>
<dbReference type="Gene3D" id="2.60.40.10">
    <property type="entry name" value="Immunoglobulins"/>
    <property type="match status" value="1"/>
</dbReference>
<feature type="domain" description="Histidine kinase" evidence="5">
    <location>
        <begin position="887"/>
        <end position="1189"/>
    </location>
</feature>
<keyword evidence="4" id="KW-0175">Coiled coil</keyword>
<dbReference type="SMART" id="SM00387">
    <property type="entry name" value="HATPase_c"/>
    <property type="match status" value="1"/>
</dbReference>
<evidence type="ECO:0000259" key="5">
    <source>
        <dbReference type="PROSITE" id="PS50109"/>
    </source>
</evidence>
<comment type="caution">
    <text evidence="6">The sequence shown here is derived from an EMBL/GenBank/DDBJ whole genome shotgun (WGS) entry which is preliminary data.</text>
</comment>
<dbReference type="Pfam" id="PF07495">
    <property type="entry name" value="Y_Y_Y"/>
    <property type="match status" value="1"/>
</dbReference>
<dbReference type="InterPro" id="IPR005467">
    <property type="entry name" value="His_kinase_dom"/>
</dbReference>
<dbReference type="Gene3D" id="3.30.565.10">
    <property type="entry name" value="Histidine kinase-like ATPase, C-terminal domain"/>
    <property type="match status" value="1"/>
</dbReference>
<dbReference type="PANTHER" id="PTHR43547:SF2">
    <property type="entry name" value="HYBRID SIGNAL TRANSDUCTION HISTIDINE KINASE C"/>
    <property type="match status" value="1"/>
</dbReference>
<dbReference type="InterPro" id="IPR036097">
    <property type="entry name" value="HisK_dim/P_sf"/>
</dbReference>
<evidence type="ECO:0000313" key="7">
    <source>
        <dbReference type="Proteomes" id="UP001172082"/>
    </source>
</evidence>
<dbReference type="Gene3D" id="1.10.287.130">
    <property type="match status" value="1"/>
</dbReference>
<proteinExistence type="predicted"/>
<sequence>MQRLTNMARGMPLYYLILLLLSVGSFAQEKITFERISVDQGLSQAAILSIFQDRHGFLWFGTRDGLNRYDGYDFTVFKSVPGDTSLLSDNTIWDILEDKNGRLWIGTSSGLNLYDPSYDKFETFYLNKNEQYNHSDWVEHLFIQNDSILLTAATDGLYQFSLIKKRYRTEQELDLFVRALAGHFVYDIHFDSKGRVWAATQEGLKIFNSVSDTTQLYFNNSTLKSLEKQHTYRLLPDKDGNLWIGALEGVFKYDPLDNTLVSLSDLVGGADLRYTTELAEDNSGNIWIIRGVVHVYNKASGVLTNYNFNPNDNTSLSGNQIRAVFKSKNGTMWLGSVGFGINKYDPLKNKFVHIKHVPNDENSLIHAYVRSIFTENNNVIWIGTPLGLNRYDKHLNQFERFPTLPHVNTMLLSENGELLLGTPNGIKVLDDQTKQIKPYRIDIEPIMNDHISTMVADSEGNLWIGLFSDLIKFNPKTDEIQFYSHVIADPIRQESNIISQILFADSVLWVGTESGLNCINLEHMTCTKYLHDKEDNGSISDSFIKSLYIDSKGVLWVGTWGGGLNRYNAQQKTFIHYTEENGLPNNVVYGILEDSHDNLWMSTNKGITKFDPKQETFTNYTHFDGLQGNEFNTSAYFKAKDGTMYFGGLNGLNYFHPDNITSNPIPPITLISKFLVRNEEVHIGPDQLLQKSIMVTDTIVLAHNQNMFGLEFLGINYSNPIRNQYAYILENFDDQWNPVGTRRFANYTNVPPGNYVFRVKSANSDGIWDDAGADLMIIVKRPFWKTWWFYLSLVVLLSSFIYSGHLYRTNWIKERNRALEKEITIRKKAEYDLRSLNENLEHIVEERTSELKNQKHQLEHTLQDLKQTQGQLIQSEKMASLGQLIAGISHEINTPLGAINASIHMTLDQFEYFRESLETFLPALSNGNSQFFFLLVDLACKDFKYHTSREQRQLKKALSEKLQKHRVPNAEEVADLLSDMGIYEDAERLVPFLKNGQSLKIIDKAKELASIHRASKNIEMAVLKASKILNALKSYMRGGAYGQLSLCDIRENIENILIIYQNQLKQGVEVIKDFEEIPMIKCYPDELNQVWTNIIHNGIQAMHNKGTMTIKISEDQDNVKVSISDTGPGIPKDIEGKIFDAFYTTKSLGEGTGLGLGIAKDIVEKHAGHISFTSVPGNTIFTVVLPKSLEVNEVPD</sequence>
<evidence type="ECO:0000256" key="3">
    <source>
        <dbReference type="ARBA" id="ARBA00022553"/>
    </source>
</evidence>
<evidence type="ECO:0000256" key="4">
    <source>
        <dbReference type="SAM" id="Coils"/>
    </source>
</evidence>
<dbReference type="SUPFAM" id="SSF47384">
    <property type="entry name" value="Homodimeric domain of signal transducing histidine kinase"/>
    <property type="match status" value="1"/>
</dbReference>
<accession>A0ABT8KZ17</accession>
<dbReference type="Proteomes" id="UP001172082">
    <property type="component" value="Unassembled WGS sequence"/>
</dbReference>
<name>A0ABT8KZ17_9BACT</name>
<comment type="catalytic activity">
    <reaction evidence="1">
        <text>ATP + protein L-histidine = ADP + protein N-phospho-L-histidine.</text>
        <dbReference type="EC" id="2.7.13.3"/>
    </reaction>
</comment>
<protein>
    <recommendedName>
        <fullName evidence="2">histidine kinase</fullName>
        <ecNumber evidence="2">2.7.13.3</ecNumber>
    </recommendedName>
</protein>
<evidence type="ECO:0000313" key="6">
    <source>
        <dbReference type="EMBL" id="MDN5204660.1"/>
    </source>
</evidence>
<dbReference type="EMBL" id="JAUJEA010000012">
    <property type="protein sequence ID" value="MDN5204660.1"/>
    <property type="molecule type" value="Genomic_DNA"/>
</dbReference>
<dbReference type="InterPro" id="IPR015943">
    <property type="entry name" value="WD40/YVTN_repeat-like_dom_sf"/>
</dbReference>
<dbReference type="PANTHER" id="PTHR43547">
    <property type="entry name" value="TWO-COMPONENT HISTIDINE KINASE"/>
    <property type="match status" value="1"/>
</dbReference>
<dbReference type="PRINTS" id="PR00344">
    <property type="entry name" value="BCTRLSENSOR"/>
</dbReference>
<feature type="coiled-coil region" evidence="4">
    <location>
        <begin position="826"/>
        <end position="871"/>
    </location>
</feature>
<gene>
    <name evidence="6" type="ORF">QQ008_24930</name>
</gene>
<keyword evidence="3" id="KW-0597">Phosphoprotein</keyword>
<dbReference type="InterPro" id="IPR004358">
    <property type="entry name" value="Sig_transdc_His_kin-like_C"/>
</dbReference>
<dbReference type="RefSeq" id="WP_346754684.1">
    <property type="nucleotide sequence ID" value="NZ_JAUJEA010000012.1"/>
</dbReference>
<evidence type="ECO:0000256" key="2">
    <source>
        <dbReference type="ARBA" id="ARBA00012438"/>
    </source>
</evidence>
<dbReference type="Gene3D" id="2.130.10.10">
    <property type="entry name" value="YVTN repeat-like/Quinoprotein amine dehydrogenase"/>
    <property type="match status" value="2"/>
</dbReference>
<dbReference type="InterPro" id="IPR011123">
    <property type="entry name" value="Y_Y_Y"/>
</dbReference>
<dbReference type="SUPFAM" id="SSF55874">
    <property type="entry name" value="ATPase domain of HSP90 chaperone/DNA topoisomerase II/histidine kinase"/>
    <property type="match status" value="1"/>
</dbReference>
<dbReference type="CDD" id="cd00082">
    <property type="entry name" value="HisKA"/>
    <property type="match status" value="1"/>
</dbReference>
<dbReference type="Pfam" id="PF07494">
    <property type="entry name" value="Reg_prop"/>
    <property type="match status" value="4"/>
</dbReference>
<dbReference type="InterPro" id="IPR036890">
    <property type="entry name" value="HATPase_C_sf"/>
</dbReference>
<keyword evidence="7" id="KW-1185">Reference proteome</keyword>
<dbReference type="EC" id="2.7.13.3" evidence="2"/>
<dbReference type="Pfam" id="PF02518">
    <property type="entry name" value="HATPase_c"/>
    <property type="match status" value="1"/>
</dbReference>
<dbReference type="PROSITE" id="PS50109">
    <property type="entry name" value="HIS_KIN"/>
    <property type="match status" value="1"/>
</dbReference>
<dbReference type="InterPro" id="IPR003661">
    <property type="entry name" value="HisK_dim/P_dom"/>
</dbReference>
<dbReference type="InterPro" id="IPR011110">
    <property type="entry name" value="Reg_prop"/>
</dbReference>